<evidence type="ECO:0000256" key="1">
    <source>
        <dbReference type="ARBA" id="ARBA00022603"/>
    </source>
</evidence>
<gene>
    <name evidence="4" type="primary">egtD</name>
    <name evidence="4" type="ORF">OLW01_07550</name>
</gene>
<evidence type="ECO:0000313" key="5">
    <source>
        <dbReference type="Proteomes" id="UP001163726"/>
    </source>
</evidence>
<dbReference type="Gene3D" id="3.40.50.150">
    <property type="entry name" value="Vaccinia Virus protein VP39"/>
    <property type="match status" value="1"/>
</dbReference>
<dbReference type="InterPro" id="IPR051128">
    <property type="entry name" value="EgtD_Methyltrsf_superfamily"/>
</dbReference>
<dbReference type="PIRSF" id="PIRSF018005">
    <property type="entry name" value="UCP018005"/>
    <property type="match status" value="1"/>
</dbReference>
<evidence type="ECO:0000313" key="4">
    <source>
        <dbReference type="EMBL" id="WAJ69051.1"/>
    </source>
</evidence>
<dbReference type="RefSeq" id="WP_268073197.1">
    <property type="nucleotide sequence ID" value="NZ_CP109965.1"/>
</dbReference>
<dbReference type="GO" id="GO:0052706">
    <property type="term" value="F:L-histidine N(alpha)-methyltransferase activity"/>
    <property type="evidence" value="ECO:0007669"/>
    <property type="project" value="UniProtKB-EC"/>
</dbReference>
<dbReference type="Pfam" id="PF10017">
    <property type="entry name" value="Methyltransf_33"/>
    <property type="match status" value="1"/>
</dbReference>
<keyword evidence="5" id="KW-1185">Reference proteome</keyword>
<sequence length="339" mass="38375">MTMSKYINHRFEAEMLADEHLKTQAQFEHNPPQFNQAIIDDVLQSLTLPQKELCAKYFYDAKGSALFEQICDLDEYYPFKSEMAMLPSVAQALSQKFSQDIDVIEFGAGASVKIKSLFNHIPQIKRYLPIDISGEHLRSAAKKLKAAYPSVEILPIEADFTQKVKLPTLTNHIKLGFFPGSTIGNFDKNLALDFLNQVRRSVGKGGYLLIGVDTKKSASVLHQAYNDKQGVTKAFNLNILNHLNQQAGANFELAQFEHYAFYNPVKSRIEMHLVSKKNQVVCIGGHNIHIAEGESIHTENSYKYNRQDFMHLSAKAGWKINQQWVAPNNQFSLYLLSTS</sequence>
<dbReference type="EMBL" id="CP109965">
    <property type="protein sequence ID" value="WAJ69051.1"/>
    <property type="molecule type" value="Genomic_DNA"/>
</dbReference>
<dbReference type="NCBIfam" id="TIGR03438">
    <property type="entry name" value="egtD_ergothio"/>
    <property type="match status" value="1"/>
</dbReference>
<dbReference type="InterPro" id="IPR035094">
    <property type="entry name" value="EgtD"/>
</dbReference>
<accession>A0ABY7AIX0</accession>
<name>A0ABY7AIX0_9ALTE</name>
<protein>
    <submittedName>
        <fullName evidence="4">L-histidine N(Alpha)-methyltransferase</fullName>
        <ecNumber evidence="4">2.1.1.44</ecNumber>
    </submittedName>
</protein>
<reference evidence="4" key="1">
    <citation type="submission" date="2022-10" db="EMBL/GenBank/DDBJ databases">
        <title>Catenovulum adriacola sp. nov. isolated in the Harbour of Susak.</title>
        <authorList>
            <person name="Schoch T."/>
            <person name="Reich S.J."/>
            <person name="Stoeferle S."/>
            <person name="Flaiz M."/>
            <person name="Kazda M."/>
            <person name="Riedel C.U."/>
            <person name="Duerre P."/>
        </authorList>
    </citation>
    <scope>NUCLEOTIDE SEQUENCE</scope>
    <source>
        <strain evidence="4">TS8</strain>
    </source>
</reference>
<dbReference type="InterPro" id="IPR017804">
    <property type="entry name" value="MeTrfase_EgtD-like"/>
</dbReference>
<dbReference type="Proteomes" id="UP001163726">
    <property type="component" value="Chromosome"/>
</dbReference>
<dbReference type="PANTHER" id="PTHR43397">
    <property type="entry name" value="ERGOTHIONEINE BIOSYNTHESIS PROTEIN 1"/>
    <property type="match status" value="1"/>
</dbReference>
<dbReference type="InterPro" id="IPR029063">
    <property type="entry name" value="SAM-dependent_MTases_sf"/>
</dbReference>
<evidence type="ECO:0000256" key="2">
    <source>
        <dbReference type="ARBA" id="ARBA00022679"/>
    </source>
</evidence>
<feature type="domain" description="Histidine-specific methyltransferase SAM-dependent" evidence="3">
    <location>
        <begin position="40"/>
        <end position="337"/>
    </location>
</feature>
<dbReference type="EC" id="2.1.1.44" evidence="4"/>
<dbReference type="SUPFAM" id="SSF53335">
    <property type="entry name" value="S-adenosyl-L-methionine-dependent methyltransferases"/>
    <property type="match status" value="1"/>
</dbReference>
<dbReference type="GO" id="GO:0032259">
    <property type="term" value="P:methylation"/>
    <property type="evidence" value="ECO:0007669"/>
    <property type="project" value="UniProtKB-KW"/>
</dbReference>
<keyword evidence="2 4" id="KW-0808">Transferase</keyword>
<proteinExistence type="predicted"/>
<dbReference type="PANTHER" id="PTHR43397:SF1">
    <property type="entry name" value="ERGOTHIONEINE BIOSYNTHESIS PROTEIN 1"/>
    <property type="match status" value="1"/>
</dbReference>
<keyword evidence="1 4" id="KW-0489">Methyltransferase</keyword>
<dbReference type="InterPro" id="IPR019257">
    <property type="entry name" value="MeTrfase_dom"/>
</dbReference>
<evidence type="ECO:0000259" key="3">
    <source>
        <dbReference type="Pfam" id="PF10017"/>
    </source>
</evidence>
<organism evidence="4 5">
    <name type="scientific">Catenovulum adriaticum</name>
    <dbReference type="NCBI Taxonomy" id="2984846"/>
    <lineage>
        <taxon>Bacteria</taxon>
        <taxon>Pseudomonadati</taxon>
        <taxon>Pseudomonadota</taxon>
        <taxon>Gammaproteobacteria</taxon>
        <taxon>Alteromonadales</taxon>
        <taxon>Alteromonadaceae</taxon>
        <taxon>Catenovulum</taxon>
    </lineage>
</organism>